<feature type="compositionally biased region" description="Basic and acidic residues" evidence="12">
    <location>
        <begin position="21"/>
        <end position="37"/>
    </location>
</feature>
<dbReference type="Proteomes" id="UP001596303">
    <property type="component" value="Unassembled WGS sequence"/>
</dbReference>
<dbReference type="RefSeq" id="WP_377379245.1">
    <property type="nucleotide sequence ID" value="NZ_JBHSSW010000013.1"/>
</dbReference>
<dbReference type="InterPro" id="IPR036950">
    <property type="entry name" value="PBP_transglycosylase"/>
</dbReference>
<comment type="catalytic activity">
    <reaction evidence="11">
        <text>[GlcNAc-(1-&gt;4)-Mur2Ac(oyl-L-Ala-gamma-D-Glu-L-Lys-D-Ala-D-Ala)](n)-di-trans,octa-cis-undecaprenyl diphosphate + beta-D-GlcNAc-(1-&gt;4)-Mur2Ac(oyl-L-Ala-gamma-D-Glu-L-Lys-D-Ala-D-Ala)-di-trans,octa-cis-undecaprenyl diphosphate = [GlcNAc-(1-&gt;4)-Mur2Ac(oyl-L-Ala-gamma-D-Glu-L-Lys-D-Ala-D-Ala)](n+1)-di-trans,octa-cis-undecaprenyl diphosphate + di-trans,octa-cis-undecaprenyl diphosphate + H(+)</text>
        <dbReference type="Rhea" id="RHEA:23708"/>
        <dbReference type="Rhea" id="RHEA-COMP:9602"/>
        <dbReference type="Rhea" id="RHEA-COMP:9603"/>
        <dbReference type="ChEBI" id="CHEBI:15378"/>
        <dbReference type="ChEBI" id="CHEBI:58405"/>
        <dbReference type="ChEBI" id="CHEBI:60033"/>
        <dbReference type="ChEBI" id="CHEBI:78435"/>
        <dbReference type="EC" id="2.4.99.28"/>
    </reaction>
</comment>
<dbReference type="NCBIfam" id="TIGR02070">
    <property type="entry name" value="mono_pep_trsgly"/>
    <property type="match status" value="1"/>
</dbReference>
<dbReference type="InterPro" id="IPR001264">
    <property type="entry name" value="Glyco_trans_51"/>
</dbReference>
<keyword evidence="6 11" id="KW-0133">Cell shape</keyword>
<keyword evidence="4 11" id="KW-0808">Transferase</keyword>
<evidence type="ECO:0000256" key="2">
    <source>
        <dbReference type="ARBA" id="ARBA00022519"/>
    </source>
</evidence>
<protein>
    <recommendedName>
        <fullName evidence="11">Biosynthetic peptidoglycan transglycosylase</fullName>
        <ecNumber evidence="11">2.4.99.28</ecNumber>
    </recommendedName>
    <alternativeName>
        <fullName evidence="11">Glycan polymerase</fullName>
    </alternativeName>
    <alternativeName>
        <fullName evidence="11">Peptidoglycan glycosyltransferase MtgA</fullName>
        <shortName evidence="11">PGT</shortName>
    </alternativeName>
</protein>
<dbReference type="PANTHER" id="PTHR30400">
    <property type="entry name" value="MONOFUNCTIONAL BIOSYNTHETIC PEPTIDOGLYCAN TRANSGLYCOSYLASE"/>
    <property type="match status" value="1"/>
</dbReference>
<feature type="domain" description="Glycosyl transferase family 51" evidence="13">
    <location>
        <begin position="86"/>
        <end position="253"/>
    </location>
</feature>
<keyword evidence="9 11" id="KW-0472">Membrane</keyword>
<organism evidence="14 15">
    <name type="scientific">Ponticaulis profundi</name>
    <dbReference type="NCBI Taxonomy" id="2665222"/>
    <lineage>
        <taxon>Bacteria</taxon>
        <taxon>Pseudomonadati</taxon>
        <taxon>Pseudomonadota</taxon>
        <taxon>Alphaproteobacteria</taxon>
        <taxon>Hyphomonadales</taxon>
        <taxon>Hyphomonadaceae</taxon>
        <taxon>Ponticaulis</taxon>
    </lineage>
</organism>
<dbReference type="HAMAP" id="MF_00766">
    <property type="entry name" value="PGT_MtgA"/>
    <property type="match status" value="1"/>
</dbReference>
<keyword evidence="15" id="KW-1185">Reference proteome</keyword>
<reference evidence="15" key="1">
    <citation type="journal article" date="2019" name="Int. J. Syst. Evol. Microbiol.">
        <title>The Global Catalogue of Microorganisms (GCM) 10K type strain sequencing project: providing services to taxonomists for standard genome sequencing and annotation.</title>
        <authorList>
            <consortium name="The Broad Institute Genomics Platform"/>
            <consortium name="The Broad Institute Genome Sequencing Center for Infectious Disease"/>
            <person name="Wu L."/>
            <person name="Ma J."/>
        </authorList>
    </citation>
    <scope>NUCLEOTIDE SEQUENCE [LARGE SCALE GENOMIC DNA]</scope>
    <source>
        <strain evidence="15">CGMCC-1.15741</strain>
    </source>
</reference>
<dbReference type="EC" id="2.4.99.28" evidence="11"/>
<keyword evidence="7 11" id="KW-0573">Peptidoglycan synthesis</keyword>
<proteinExistence type="inferred from homology"/>
<evidence type="ECO:0000256" key="4">
    <source>
        <dbReference type="ARBA" id="ARBA00022679"/>
    </source>
</evidence>
<sequence length="268" mass="29350">MTDPTANHVPDDLISGKPSRAPKEPRPHFDPPEGEKRADRKSLRYWGARIGIGLAGCFLAFHVYALMLALLPAPTTLNMIGSRIVGADVRRDIVPLRDISPNLVRAVIAAEDSKFCSHYGIDFAAVQKAFENNQQGGKRRGGSTISQQTAKNIFFWNGGGYVRKAGEAWMTLVTETIWSKRRIMTHYLNVAEWGDGIYGAEAAAQIRFGKPASELSTREAALLAAVLPSPNNWRVDPPGNYVSGRAGTIQQRMRVVQSDGLDVCVFGD</sequence>
<evidence type="ECO:0000256" key="8">
    <source>
        <dbReference type="ARBA" id="ARBA00022989"/>
    </source>
</evidence>
<gene>
    <name evidence="11 14" type="primary">mtgA</name>
    <name evidence="14" type="ORF">ACFQDM_11715</name>
</gene>
<accession>A0ABW1SBX0</accession>
<evidence type="ECO:0000256" key="10">
    <source>
        <dbReference type="ARBA" id="ARBA00023316"/>
    </source>
</evidence>
<dbReference type="InterPro" id="IPR011812">
    <property type="entry name" value="Pep_trsgly"/>
</dbReference>
<keyword evidence="1 11" id="KW-1003">Cell membrane</keyword>
<comment type="function">
    <text evidence="11">Peptidoglycan polymerase that catalyzes glycan chain elongation from lipid-linked precursors.</text>
</comment>
<evidence type="ECO:0000256" key="1">
    <source>
        <dbReference type="ARBA" id="ARBA00022475"/>
    </source>
</evidence>
<evidence type="ECO:0000256" key="5">
    <source>
        <dbReference type="ARBA" id="ARBA00022692"/>
    </source>
</evidence>
<evidence type="ECO:0000256" key="6">
    <source>
        <dbReference type="ARBA" id="ARBA00022960"/>
    </source>
</evidence>
<keyword evidence="5 11" id="KW-0812">Transmembrane</keyword>
<comment type="pathway">
    <text evidence="11">Cell wall biogenesis; peptidoglycan biosynthesis.</text>
</comment>
<dbReference type="InterPro" id="IPR023346">
    <property type="entry name" value="Lysozyme-like_dom_sf"/>
</dbReference>
<evidence type="ECO:0000313" key="14">
    <source>
        <dbReference type="EMBL" id="MFC6198753.1"/>
    </source>
</evidence>
<comment type="caution">
    <text evidence="14">The sequence shown here is derived from an EMBL/GenBank/DDBJ whole genome shotgun (WGS) entry which is preliminary data.</text>
</comment>
<keyword evidence="3 11" id="KW-0328">Glycosyltransferase</keyword>
<comment type="subcellular location">
    <subcellularLocation>
        <location evidence="11">Cell inner membrane</location>
        <topology evidence="11">Single-pass membrane protein</topology>
    </subcellularLocation>
</comment>
<keyword evidence="8 11" id="KW-1133">Transmembrane helix</keyword>
<dbReference type="Gene3D" id="1.10.3810.10">
    <property type="entry name" value="Biosynthetic peptidoglycan transglycosylase-like"/>
    <property type="match status" value="1"/>
</dbReference>
<evidence type="ECO:0000259" key="13">
    <source>
        <dbReference type="Pfam" id="PF00912"/>
    </source>
</evidence>
<evidence type="ECO:0000256" key="9">
    <source>
        <dbReference type="ARBA" id="ARBA00023136"/>
    </source>
</evidence>
<keyword evidence="10 11" id="KW-0961">Cell wall biogenesis/degradation</keyword>
<keyword evidence="2 11" id="KW-0997">Cell inner membrane</keyword>
<name>A0ABW1SBX0_9PROT</name>
<feature type="transmembrane region" description="Helical" evidence="11">
    <location>
        <begin position="46"/>
        <end position="71"/>
    </location>
</feature>
<dbReference type="PANTHER" id="PTHR30400:SF0">
    <property type="entry name" value="BIOSYNTHETIC PEPTIDOGLYCAN TRANSGLYCOSYLASE"/>
    <property type="match status" value="1"/>
</dbReference>
<evidence type="ECO:0000256" key="3">
    <source>
        <dbReference type="ARBA" id="ARBA00022676"/>
    </source>
</evidence>
<evidence type="ECO:0000256" key="11">
    <source>
        <dbReference type="HAMAP-Rule" id="MF_00766"/>
    </source>
</evidence>
<evidence type="ECO:0000313" key="15">
    <source>
        <dbReference type="Proteomes" id="UP001596303"/>
    </source>
</evidence>
<dbReference type="Pfam" id="PF00912">
    <property type="entry name" value="Transgly"/>
    <property type="match status" value="1"/>
</dbReference>
<evidence type="ECO:0000256" key="7">
    <source>
        <dbReference type="ARBA" id="ARBA00022984"/>
    </source>
</evidence>
<dbReference type="EMBL" id="JBHSSW010000013">
    <property type="protein sequence ID" value="MFC6198753.1"/>
    <property type="molecule type" value="Genomic_DNA"/>
</dbReference>
<evidence type="ECO:0000256" key="12">
    <source>
        <dbReference type="SAM" id="MobiDB-lite"/>
    </source>
</evidence>
<dbReference type="SUPFAM" id="SSF53955">
    <property type="entry name" value="Lysozyme-like"/>
    <property type="match status" value="1"/>
</dbReference>
<comment type="similarity">
    <text evidence="11">Belongs to the glycosyltransferase 51 family.</text>
</comment>
<feature type="region of interest" description="Disordered" evidence="12">
    <location>
        <begin position="1"/>
        <end position="37"/>
    </location>
</feature>